<evidence type="ECO:0000313" key="2">
    <source>
        <dbReference type="Proteomes" id="UP001060215"/>
    </source>
</evidence>
<accession>A0ACC0GJV8</accession>
<comment type="caution">
    <text evidence="1">The sequence shown here is derived from an EMBL/GenBank/DDBJ whole genome shotgun (WGS) entry which is preliminary data.</text>
</comment>
<evidence type="ECO:0000313" key="1">
    <source>
        <dbReference type="EMBL" id="KAI8001355.1"/>
    </source>
</evidence>
<protein>
    <submittedName>
        <fullName evidence="1">Histidine kinase 3</fullName>
    </submittedName>
</protein>
<organism evidence="1 2">
    <name type="scientific">Camellia lanceoleosa</name>
    <dbReference type="NCBI Taxonomy" id="1840588"/>
    <lineage>
        <taxon>Eukaryota</taxon>
        <taxon>Viridiplantae</taxon>
        <taxon>Streptophyta</taxon>
        <taxon>Embryophyta</taxon>
        <taxon>Tracheophyta</taxon>
        <taxon>Spermatophyta</taxon>
        <taxon>Magnoliopsida</taxon>
        <taxon>eudicotyledons</taxon>
        <taxon>Gunneridae</taxon>
        <taxon>Pentapetalae</taxon>
        <taxon>asterids</taxon>
        <taxon>Ericales</taxon>
        <taxon>Theaceae</taxon>
        <taxon>Camellia</taxon>
    </lineage>
</organism>
<dbReference type="Proteomes" id="UP001060215">
    <property type="component" value="Chromosome 8"/>
</dbReference>
<reference evidence="1 2" key="1">
    <citation type="journal article" date="2022" name="Plant J.">
        <title>Chromosome-level genome of Camellia lanceoleosa provides a valuable resource for understanding genome evolution and self-incompatibility.</title>
        <authorList>
            <person name="Gong W."/>
            <person name="Xiao S."/>
            <person name="Wang L."/>
            <person name="Liao Z."/>
            <person name="Chang Y."/>
            <person name="Mo W."/>
            <person name="Hu G."/>
            <person name="Li W."/>
            <person name="Zhao G."/>
            <person name="Zhu H."/>
            <person name="Hu X."/>
            <person name="Ji K."/>
            <person name="Xiang X."/>
            <person name="Song Q."/>
            <person name="Yuan D."/>
            <person name="Jin S."/>
            <person name="Zhang L."/>
        </authorList>
    </citation>
    <scope>NUCLEOTIDE SEQUENCE [LARGE SCALE GENOMIC DNA]</scope>
    <source>
        <strain evidence="1">SQ_2022a</strain>
    </source>
</reference>
<keyword evidence="1" id="KW-0808">Transferase</keyword>
<sequence>MVEEPFDHLDCFLDLSVFVYVLVHHSEAVEKRKETFASMCDERARMLQDQFNVSMNHVQAVSIVISTFHYGKRLSAIDQGFRSSLSSANLSFCGLELTCPRFFLPVSRASAIPRAKGKLVQEVTPQ</sequence>
<keyword evidence="2" id="KW-1185">Reference proteome</keyword>
<dbReference type="EMBL" id="CM045765">
    <property type="protein sequence ID" value="KAI8001355.1"/>
    <property type="molecule type" value="Genomic_DNA"/>
</dbReference>
<name>A0ACC0GJV8_9ERIC</name>
<keyword evidence="1" id="KW-0418">Kinase</keyword>
<proteinExistence type="predicted"/>
<gene>
    <name evidence="1" type="ORF">LOK49_LG09G01241</name>
</gene>